<comment type="similarity">
    <text evidence="2">Belongs to the outer membrane factor (OMF) (TC 1.B.17) family.</text>
</comment>
<evidence type="ECO:0000256" key="8">
    <source>
        <dbReference type="SAM" id="Coils"/>
    </source>
</evidence>
<keyword evidence="5" id="KW-0812">Transmembrane</keyword>
<dbReference type="RefSeq" id="WP_157584493.1">
    <property type="nucleotide sequence ID" value="NZ_WPIN01000003.1"/>
</dbReference>
<dbReference type="InterPro" id="IPR051906">
    <property type="entry name" value="TolC-like"/>
</dbReference>
<dbReference type="AlphaFoldDB" id="A0A7K1S8V5"/>
<proteinExistence type="inferred from homology"/>
<dbReference type="EMBL" id="WPIN01000003">
    <property type="protein sequence ID" value="MVM30252.1"/>
    <property type="molecule type" value="Genomic_DNA"/>
</dbReference>
<sequence>MFKSSPSTPSLRTIRWYLAVIPFLLGNSLVLAQDQTLDQLINKALTNNFSVQSARLDEIKTEAQIAEVRANARPQVNLTGDYRRYLKIPGQVIPASVFGGPEGSYSAVAFGLPYNLSTSVQATQALYNQSLLIATKAAKASRNLSALQTQKVKEDVAYNVSATYYNLQTTAQQIAFLRSNLIATERLIRITELRRQNQLAQGIDVDRLQLSKTASQTQIESLQATYNQLLNNLKFLTGLAQTDSLQVATGIEKTIPVAPGNEYTINRTDLQLIDQQKIINGLEQQNVKSSFVPTVNAYGVANSTVYAIGGDNSYAKNLPGYWLGLQLNWNVFDGLARKAKLGQKKIDDQKLDVQLRQTRESISMDIANSRNKFLVEQQNLTTNQSQVTLAEKVYTQTQLQFKEGTVDITDVVQAENSLRDAQNNYLTTLVNLRTAELDWKKATGSLINR</sequence>
<keyword evidence="7" id="KW-0998">Cell outer membrane</keyword>
<evidence type="ECO:0000256" key="4">
    <source>
        <dbReference type="ARBA" id="ARBA00022452"/>
    </source>
</evidence>
<dbReference type="GO" id="GO:1990281">
    <property type="term" value="C:efflux pump complex"/>
    <property type="evidence" value="ECO:0007669"/>
    <property type="project" value="TreeGrafter"/>
</dbReference>
<evidence type="ECO:0000313" key="10">
    <source>
        <dbReference type="Proteomes" id="UP000436006"/>
    </source>
</evidence>
<keyword evidence="8" id="KW-0175">Coiled coil</keyword>
<dbReference type="PANTHER" id="PTHR30026:SF20">
    <property type="entry name" value="OUTER MEMBRANE PROTEIN TOLC"/>
    <property type="match status" value="1"/>
</dbReference>
<keyword evidence="4" id="KW-1134">Transmembrane beta strand</keyword>
<keyword evidence="3" id="KW-0813">Transport</keyword>
<evidence type="ECO:0000313" key="9">
    <source>
        <dbReference type="EMBL" id="MVM30252.1"/>
    </source>
</evidence>
<accession>A0A7K1S8V5</accession>
<evidence type="ECO:0000256" key="1">
    <source>
        <dbReference type="ARBA" id="ARBA00004442"/>
    </source>
</evidence>
<evidence type="ECO:0000256" key="2">
    <source>
        <dbReference type="ARBA" id="ARBA00007613"/>
    </source>
</evidence>
<reference evidence="9 10" key="1">
    <citation type="submission" date="2019-12" db="EMBL/GenBank/DDBJ databases">
        <title>Spirosoma sp. HMF4905 genome sequencing and assembly.</title>
        <authorList>
            <person name="Kang H."/>
            <person name="Cha I."/>
            <person name="Kim H."/>
            <person name="Joh K."/>
        </authorList>
    </citation>
    <scope>NUCLEOTIDE SEQUENCE [LARGE SCALE GENOMIC DNA]</scope>
    <source>
        <strain evidence="9 10">HMF4905</strain>
    </source>
</reference>
<dbReference type="SUPFAM" id="SSF56954">
    <property type="entry name" value="Outer membrane efflux proteins (OEP)"/>
    <property type="match status" value="1"/>
</dbReference>
<keyword evidence="6" id="KW-0472">Membrane</keyword>
<organism evidence="9 10">
    <name type="scientific">Spirosoma arboris</name>
    <dbReference type="NCBI Taxonomy" id="2682092"/>
    <lineage>
        <taxon>Bacteria</taxon>
        <taxon>Pseudomonadati</taxon>
        <taxon>Bacteroidota</taxon>
        <taxon>Cytophagia</taxon>
        <taxon>Cytophagales</taxon>
        <taxon>Cytophagaceae</taxon>
        <taxon>Spirosoma</taxon>
    </lineage>
</organism>
<protein>
    <submittedName>
        <fullName evidence="9">TolC family protein</fullName>
    </submittedName>
</protein>
<name>A0A7K1S8V5_9BACT</name>
<evidence type="ECO:0000256" key="5">
    <source>
        <dbReference type="ARBA" id="ARBA00022692"/>
    </source>
</evidence>
<comment type="caution">
    <text evidence="9">The sequence shown here is derived from an EMBL/GenBank/DDBJ whole genome shotgun (WGS) entry which is preliminary data.</text>
</comment>
<evidence type="ECO:0000256" key="6">
    <source>
        <dbReference type="ARBA" id="ARBA00023136"/>
    </source>
</evidence>
<dbReference type="GO" id="GO:0015562">
    <property type="term" value="F:efflux transmembrane transporter activity"/>
    <property type="evidence" value="ECO:0007669"/>
    <property type="project" value="InterPro"/>
</dbReference>
<dbReference type="InterPro" id="IPR003423">
    <property type="entry name" value="OMP_efflux"/>
</dbReference>
<evidence type="ECO:0000256" key="3">
    <source>
        <dbReference type="ARBA" id="ARBA00022448"/>
    </source>
</evidence>
<dbReference type="PANTHER" id="PTHR30026">
    <property type="entry name" value="OUTER MEMBRANE PROTEIN TOLC"/>
    <property type="match status" value="1"/>
</dbReference>
<dbReference type="GO" id="GO:0015288">
    <property type="term" value="F:porin activity"/>
    <property type="evidence" value="ECO:0007669"/>
    <property type="project" value="TreeGrafter"/>
</dbReference>
<evidence type="ECO:0000256" key="7">
    <source>
        <dbReference type="ARBA" id="ARBA00023237"/>
    </source>
</evidence>
<dbReference type="GO" id="GO:0009279">
    <property type="term" value="C:cell outer membrane"/>
    <property type="evidence" value="ECO:0007669"/>
    <property type="project" value="UniProtKB-SubCell"/>
</dbReference>
<keyword evidence="10" id="KW-1185">Reference proteome</keyword>
<gene>
    <name evidence="9" type="ORF">GO755_09415</name>
</gene>
<dbReference type="Gene3D" id="1.20.1600.10">
    <property type="entry name" value="Outer membrane efflux proteins (OEP)"/>
    <property type="match status" value="1"/>
</dbReference>
<feature type="coiled-coil region" evidence="8">
    <location>
        <begin position="212"/>
        <end position="239"/>
    </location>
</feature>
<dbReference type="Proteomes" id="UP000436006">
    <property type="component" value="Unassembled WGS sequence"/>
</dbReference>
<comment type="subcellular location">
    <subcellularLocation>
        <location evidence="1">Cell outer membrane</location>
    </subcellularLocation>
</comment>
<dbReference type="Pfam" id="PF02321">
    <property type="entry name" value="OEP"/>
    <property type="match status" value="2"/>
</dbReference>